<reference evidence="2 3" key="1">
    <citation type="journal article" date="2020" name="ISME J.">
        <title>Comparative genomics reveals insights into cyanobacterial evolution and habitat adaptation.</title>
        <authorList>
            <person name="Chen M.Y."/>
            <person name="Teng W.K."/>
            <person name="Zhao L."/>
            <person name="Hu C.X."/>
            <person name="Zhou Y.K."/>
            <person name="Han B.P."/>
            <person name="Song L.R."/>
            <person name="Shu W.S."/>
        </authorList>
    </citation>
    <scope>NUCLEOTIDE SEQUENCE [LARGE SCALE GENOMIC DNA]</scope>
    <source>
        <strain evidence="2 3">FACHB-130</strain>
    </source>
</reference>
<keyword evidence="2" id="KW-0326">Glycosidase</keyword>
<comment type="caution">
    <text evidence="2">The sequence shown here is derived from an EMBL/GenBank/DDBJ whole genome shotgun (WGS) entry which is preliminary data.</text>
</comment>
<dbReference type="InterPro" id="IPR018711">
    <property type="entry name" value="NAGPA"/>
</dbReference>
<dbReference type="Proteomes" id="UP000603457">
    <property type="component" value="Unassembled WGS sequence"/>
</dbReference>
<evidence type="ECO:0000259" key="1">
    <source>
        <dbReference type="Pfam" id="PF09992"/>
    </source>
</evidence>
<protein>
    <submittedName>
        <fullName evidence="2">Phosphodiester glycosidase family protein</fullName>
    </submittedName>
</protein>
<evidence type="ECO:0000313" key="2">
    <source>
        <dbReference type="EMBL" id="MBD2595713.1"/>
    </source>
</evidence>
<dbReference type="Pfam" id="PF09992">
    <property type="entry name" value="NAGPA"/>
    <property type="match status" value="1"/>
</dbReference>
<organism evidence="2 3">
    <name type="scientific">Nostoc spongiaeforme FACHB-130</name>
    <dbReference type="NCBI Taxonomy" id="1357510"/>
    <lineage>
        <taxon>Bacteria</taxon>
        <taxon>Bacillati</taxon>
        <taxon>Cyanobacteriota</taxon>
        <taxon>Cyanophyceae</taxon>
        <taxon>Nostocales</taxon>
        <taxon>Nostocaceae</taxon>
        <taxon>Nostoc</taxon>
    </lineage>
</organism>
<gene>
    <name evidence="2" type="ORF">H6G74_15440</name>
</gene>
<name>A0ABR8FX84_9NOSO</name>
<keyword evidence="3" id="KW-1185">Reference proteome</keyword>
<dbReference type="GO" id="GO:0016798">
    <property type="term" value="F:hydrolase activity, acting on glycosyl bonds"/>
    <property type="evidence" value="ECO:0007669"/>
    <property type="project" value="UniProtKB-KW"/>
</dbReference>
<keyword evidence="2" id="KW-0378">Hydrolase</keyword>
<evidence type="ECO:0000313" key="3">
    <source>
        <dbReference type="Proteomes" id="UP000603457"/>
    </source>
</evidence>
<dbReference type="EMBL" id="JACJTB010000019">
    <property type="protein sequence ID" value="MBD2595713.1"/>
    <property type="molecule type" value="Genomic_DNA"/>
</dbReference>
<feature type="domain" description="Phosphodiester glycosidase" evidence="1">
    <location>
        <begin position="84"/>
        <end position="289"/>
    </location>
</feature>
<dbReference type="RefSeq" id="WP_190968503.1">
    <property type="nucleotide sequence ID" value="NZ_JACJTB010000019.1"/>
</dbReference>
<dbReference type="PANTHER" id="PTHR40446:SF2">
    <property type="entry name" value="N-ACETYLGLUCOSAMINE-1-PHOSPHODIESTER ALPHA-N-ACETYLGLUCOSAMINIDASE"/>
    <property type="match status" value="1"/>
</dbReference>
<sequence length="296" mass="32328">MRKIWLLSLTIVSVGVLLLWLGISLLPKSISSAIPNSKTIRYFERTLPQGIAHVLLIPANSKFVVTPALSQQTNTVEEFAQKHQAVAIINAGFFDPANEKSTSYIIANGQLVGDPRNNERLINNPKLRPYLIAILNRSQFRRYLCGETTRYAIAVHNETPPAKCRIIDAIGAGPRLLPKLTPEQEAFVDNTNGRDAIGSKQPNARTAVGITRDRSILLVMVAQKPSQPNNSGVSLSQLADLMKKLGAAEAMNLDGGSSSSLYYNGKAFYGKVDLQGNVIKRPVKSVLLVQDITGDR</sequence>
<accession>A0ABR8FX84</accession>
<dbReference type="PANTHER" id="PTHR40446">
    <property type="entry name" value="N-ACETYLGLUCOSAMINE-1-PHOSPHODIESTER ALPHA-N-ACETYLGLUCOSAMINIDASE"/>
    <property type="match status" value="1"/>
</dbReference>
<proteinExistence type="predicted"/>